<feature type="repeat" description="ANK" evidence="3">
    <location>
        <begin position="85"/>
        <end position="108"/>
    </location>
</feature>
<organism evidence="4 5">
    <name type="scientific">Schizophyllum amplum</name>
    <dbReference type="NCBI Taxonomy" id="97359"/>
    <lineage>
        <taxon>Eukaryota</taxon>
        <taxon>Fungi</taxon>
        <taxon>Dikarya</taxon>
        <taxon>Basidiomycota</taxon>
        <taxon>Agaricomycotina</taxon>
        <taxon>Agaricomycetes</taxon>
        <taxon>Agaricomycetidae</taxon>
        <taxon>Agaricales</taxon>
        <taxon>Schizophyllaceae</taxon>
        <taxon>Schizophyllum</taxon>
    </lineage>
</organism>
<protein>
    <submittedName>
        <fullName evidence="4">Ankyrin repeat protein</fullName>
    </submittedName>
</protein>
<dbReference type="EMBL" id="VDMD01000003">
    <property type="protein sequence ID" value="TRM67250.1"/>
    <property type="molecule type" value="Genomic_DNA"/>
</dbReference>
<feature type="non-terminal residue" evidence="4">
    <location>
        <position position="108"/>
    </location>
</feature>
<keyword evidence="1" id="KW-0677">Repeat</keyword>
<feature type="repeat" description="ANK" evidence="3">
    <location>
        <begin position="51"/>
        <end position="83"/>
    </location>
</feature>
<sequence>LVLCLLNKGVDINAQTGCGWTPLHFAAYSGQLDVVRLLVERHCDIHARSKDGEESLHLACVYAYAEIAHLLIEAGADINSRYADSGSTALHIVVEIGHLELVRLLVQQ</sequence>
<dbReference type="Proteomes" id="UP000320762">
    <property type="component" value="Unassembled WGS sequence"/>
</dbReference>
<evidence type="ECO:0000256" key="3">
    <source>
        <dbReference type="PROSITE-ProRule" id="PRU00023"/>
    </source>
</evidence>
<dbReference type="InterPro" id="IPR036770">
    <property type="entry name" value="Ankyrin_rpt-contain_sf"/>
</dbReference>
<gene>
    <name evidence="4" type="ORF">BD626DRAFT_370821</name>
</gene>
<reference evidence="4 5" key="1">
    <citation type="journal article" date="2019" name="New Phytol.">
        <title>Comparative genomics reveals unique wood-decay strategies and fruiting body development in the Schizophyllaceae.</title>
        <authorList>
            <person name="Almasi E."/>
            <person name="Sahu N."/>
            <person name="Krizsan K."/>
            <person name="Balint B."/>
            <person name="Kovacs G.M."/>
            <person name="Kiss B."/>
            <person name="Cseklye J."/>
            <person name="Drula E."/>
            <person name="Henrissat B."/>
            <person name="Nagy I."/>
            <person name="Chovatia M."/>
            <person name="Adam C."/>
            <person name="LaButti K."/>
            <person name="Lipzen A."/>
            <person name="Riley R."/>
            <person name="Grigoriev I.V."/>
            <person name="Nagy L.G."/>
        </authorList>
    </citation>
    <scope>NUCLEOTIDE SEQUENCE [LARGE SCALE GENOMIC DNA]</scope>
    <source>
        <strain evidence="4 5">NL-1724</strain>
    </source>
</reference>
<dbReference type="Pfam" id="PF12796">
    <property type="entry name" value="Ank_2"/>
    <property type="match status" value="1"/>
</dbReference>
<proteinExistence type="predicted"/>
<dbReference type="PROSITE" id="PS50088">
    <property type="entry name" value="ANK_REPEAT"/>
    <property type="match status" value="3"/>
</dbReference>
<comment type="caution">
    <text evidence="4">The sequence shown here is derived from an EMBL/GenBank/DDBJ whole genome shotgun (WGS) entry which is preliminary data.</text>
</comment>
<evidence type="ECO:0000256" key="1">
    <source>
        <dbReference type="ARBA" id="ARBA00022737"/>
    </source>
</evidence>
<accession>A0A550CR26</accession>
<dbReference type="STRING" id="97359.A0A550CR26"/>
<dbReference type="PROSITE" id="PS50297">
    <property type="entry name" value="ANK_REP_REGION"/>
    <property type="match status" value="3"/>
</dbReference>
<evidence type="ECO:0000313" key="5">
    <source>
        <dbReference type="Proteomes" id="UP000320762"/>
    </source>
</evidence>
<feature type="non-terminal residue" evidence="4">
    <location>
        <position position="1"/>
    </location>
</feature>
<dbReference type="SMART" id="SM00248">
    <property type="entry name" value="ANK"/>
    <property type="match status" value="2"/>
</dbReference>
<keyword evidence="5" id="KW-1185">Reference proteome</keyword>
<dbReference type="Gene3D" id="1.25.40.20">
    <property type="entry name" value="Ankyrin repeat-containing domain"/>
    <property type="match status" value="2"/>
</dbReference>
<evidence type="ECO:0000313" key="4">
    <source>
        <dbReference type="EMBL" id="TRM67250.1"/>
    </source>
</evidence>
<keyword evidence="2 3" id="KW-0040">ANK repeat</keyword>
<dbReference type="InterPro" id="IPR002110">
    <property type="entry name" value="Ankyrin_rpt"/>
</dbReference>
<dbReference type="PRINTS" id="PR01415">
    <property type="entry name" value="ANKYRIN"/>
</dbReference>
<dbReference type="SUPFAM" id="SSF48403">
    <property type="entry name" value="Ankyrin repeat"/>
    <property type="match status" value="1"/>
</dbReference>
<feature type="repeat" description="ANK" evidence="3">
    <location>
        <begin position="18"/>
        <end position="50"/>
    </location>
</feature>
<name>A0A550CR26_9AGAR</name>
<evidence type="ECO:0000256" key="2">
    <source>
        <dbReference type="ARBA" id="ARBA00023043"/>
    </source>
</evidence>
<dbReference type="OrthoDB" id="194358at2759"/>
<dbReference type="Pfam" id="PF00023">
    <property type="entry name" value="Ank"/>
    <property type="match status" value="1"/>
</dbReference>
<dbReference type="PANTHER" id="PTHR24171">
    <property type="entry name" value="ANKYRIN REPEAT DOMAIN-CONTAINING PROTEIN 39-RELATED"/>
    <property type="match status" value="1"/>
</dbReference>
<dbReference type="AlphaFoldDB" id="A0A550CR26"/>